<proteinExistence type="predicted"/>
<dbReference type="PROSITE" id="PS50005">
    <property type="entry name" value="TPR"/>
    <property type="match status" value="2"/>
</dbReference>
<dbReference type="Pfam" id="PF13371">
    <property type="entry name" value="TPR_9"/>
    <property type="match status" value="1"/>
</dbReference>
<dbReference type="SUPFAM" id="SSF52540">
    <property type="entry name" value="P-loop containing nucleoside triphosphate hydrolases"/>
    <property type="match status" value="1"/>
</dbReference>
<keyword evidence="1" id="KW-0677">Repeat</keyword>
<evidence type="ECO:0000256" key="1">
    <source>
        <dbReference type="ARBA" id="ARBA00022737"/>
    </source>
</evidence>
<feature type="repeat" description="TPR" evidence="3">
    <location>
        <begin position="5"/>
        <end position="38"/>
    </location>
</feature>
<dbReference type="PANTHER" id="PTHR44943">
    <property type="entry name" value="CELLULOSE SYNTHASE OPERON PROTEIN C"/>
    <property type="match status" value="1"/>
</dbReference>
<evidence type="ECO:0000313" key="4">
    <source>
        <dbReference type="EMBL" id="HER95184.1"/>
    </source>
</evidence>
<dbReference type="SUPFAM" id="SSF48452">
    <property type="entry name" value="TPR-like"/>
    <property type="match status" value="1"/>
</dbReference>
<sequence>MQDNLKALLLQGEDHFLQGSYVQALHLFERVLREDPDNTYALNDAGLAYAELGQIEKAVECFEYALHCDPTHERAFYNLLDVLMKYDFWDLAQEAYHQYKSNILDGEERIKYKSIFEDQKALVEESSQVVIILGMHRSGTSTISRILNLLGVYLGEAEDFLKPAPDNPKGFWENKFFVEVNDEILRRLGSPADKEYTWSEPPIFYEGWERSNKFRDLKFRVIEFINKNMSKYKIWGWKDPRTCLTLPFWKDVIPNDKIKYVVCLRNPLSVAKSLQKRNNFPLEKGLKLWFKYNMLILKNIRSSPKIIVNYEDVLNDKHRNIQIEKIKKFIGIKHKINLENINSFVEENMSHYHHNMQELLHLNNVNPMIKFLYFSLYVVSKHESAYVDFIFDIISEFNIN</sequence>
<comment type="caution">
    <text evidence="4">The sequence shown here is derived from an EMBL/GenBank/DDBJ whole genome shotgun (WGS) entry which is preliminary data.</text>
</comment>
<dbReference type="Gene3D" id="3.40.50.300">
    <property type="entry name" value="P-loop containing nucleotide triphosphate hydrolases"/>
    <property type="match status" value="1"/>
</dbReference>
<protein>
    <submittedName>
        <fullName evidence="4">Tetratricopeptide repeat protein</fullName>
    </submittedName>
</protein>
<dbReference type="InterPro" id="IPR027417">
    <property type="entry name" value="P-loop_NTPase"/>
</dbReference>
<dbReference type="SMART" id="SM00028">
    <property type="entry name" value="TPR"/>
    <property type="match status" value="2"/>
</dbReference>
<evidence type="ECO:0000256" key="3">
    <source>
        <dbReference type="PROSITE-ProRule" id="PRU00339"/>
    </source>
</evidence>
<dbReference type="Pfam" id="PF13469">
    <property type="entry name" value="Sulfotransfer_3"/>
    <property type="match status" value="1"/>
</dbReference>
<organism evidence="4">
    <name type="scientific">Rhodothermus marinus</name>
    <name type="common">Rhodothermus obamensis</name>
    <dbReference type="NCBI Taxonomy" id="29549"/>
    <lineage>
        <taxon>Bacteria</taxon>
        <taxon>Pseudomonadati</taxon>
        <taxon>Rhodothermota</taxon>
        <taxon>Rhodothermia</taxon>
        <taxon>Rhodothermales</taxon>
        <taxon>Rhodothermaceae</taxon>
        <taxon>Rhodothermus</taxon>
    </lineage>
</organism>
<evidence type="ECO:0000256" key="2">
    <source>
        <dbReference type="ARBA" id="ARBA00022803"/>
    </source>
</evidence>
<dbReference type="EMBL" id="DSGB01000002">
    <property type="protein sequence ID" value="HER95184.1"/>
    <property type="molecule type" value="Genomic_DNA"/>
</dbReference>
<accession>A0A7V2F558</accession>
<feature type="repeat" description="TPR" evidence="3">
    <location>
        <begin position="39"/>
        <end position="72"/>
    </location>
</feature>
<dbReference type="PANTHER" id="PTHR44943:SF8">
    <property type="entry name" value="TPR REPEAT-CONTAINING PROTEIN MJ0263"/>
    <property type="match status" value="1"/>
</dbReference>
<keyword evidence="2 3" id="KW-0802">TPR repeat</keyword>
<gene>
    <name evidence="4" type="ORF">ENO59_01480</name>
</gene>
<dbReference type="Gene3D" id="1.25.40.10">
    <property type="entry name" value="Tetratricopeptide repeat domain"/>
    <property type="match status" value="1"/>
</dbReference>
<dbReference type="AlphaFoldDB" id="A0A7V2F558"/>
<name>A0A7V2F558_RHOMR</name>
<dbReference type="InterPro" id="IPR011990">
    <property type="entry name" value="TPR-like_helical_dom_sf"/>
</dbReference>
<dbReference type="InterPro" id="IPR051685">
    <property type="entry name" value="Ycf3/AcsC/BcsC/TPR_MFPF"/>
</dbReference>
<dbReference type="InterPro" id="IPR019734">
    <property type="entry name" value="TPR_rpt"/>
</dbReference>
<reference evidence="4" key="1">
    <citation type="journal article" date="2020" name="mSystems">
        <title>Genome- and Community-Level Interaction Insights into Carbon Utilization and Element Cycling Functions of Hydrothermarchaeota in Hydrothermal Sediment.</title>
        <authorList>
            <person name="Zhou Z."/>
            <person name="Liu Y."/>
            <person name="Xu W."/>
            <person name="Pan J."/>
            <person name="Luo Z.H."/>
            <person name="Li M."/>
        </authorList>
    </citation>
    <scope>NUCLEOTIDE SEQUENCE [LARGE SCALE GENOMIC DNA]</scope>
    <source>
        <strain evidence="4">SpSt-143</strain>
    </source>
</reference>